<dbReference type="Pfam" id="PF25872">
    <property type="entry name" value="HTH_77"/>
    <property type="match status" value="1"/>
</dbReference>
<dbReference type="InterPro" id="IPR016032">
    <property type="entry name" value="Sig_transdc_resp-reg_C-effctor"/>
</dbReference>
<dbReference type="Pfam" id="PF13424">
    <property type="entry name" value="TPR_12"/>
    <property type="match status" value="1"/>
</dbReference>
<dbReference type="RefSeq" id="WP_239161989.1">
    <property type="nucleotide sequence ID" value="NZ_BOOA01000048.1"/>
</dbReference>
<gene>
    <name evidence="3" type="ORF">Aph01nite_52860</name>
</gene>
<dbReference type="InterPro" id="IPR011990">
    <property type="entry name" value="TPR-like_helical_dom_sf"/>
</dbReference>
<dbReference type="InterPro" id="IPR049052">
    <property type="entry name" value="nSTAND1"/>
</dbReference>
<dbReference type="SUPFAM" id="SSF52540">
    <property type="entry name" value="P-loop containing nucleoside triphosphate hydrolases"/>
    <property type="match status" value="1"/>
</dbReference>
<name>A0A919QFJ6_9ACTN</name>
<dbReference type="Proteomes" id="UP000640052">
    <property type="component" value="Unassembled WGS sequence"/>
</dbReference>
<protein>
    <recommendedName>
        <fullName evidence="2">HTH luxR-type domain-containing protein</fullName>
    </recommendedName>
</protein>
<dbReference type="Gene3D" id="1.10.10.10">
    <property type="entry name" value="Winged helix-like DNA-binding domain superfamily/Winged helix DNA-binding domain"/>
    <property type="match status" value="1"/>
</dbReference>
<accession>A0A919QFJ6</accession>
<dbReference type="SUPFAM" id="SSF48452">
    <property type="entry name" value="TPR-like"/>
    <property type="match status" value="1"/>
</dbReference>
<evidence type="ECO:0000256" key="1">
    <source>
        <dbReference type="SAM" id="MobiDB-lite"/>
    </source>
</evidence>
<feature type="domain" description="HTH luxR-type" evidence="2">
    <location>
        <begin position="758"/>
        <end position="823"/>
    </location>
</feature>
<dbReference type="Pfam" id="PF00196">
    <property type="entry name" value="GerE"/>
    <property type="match status" value="1"/>
</dbReference>
<dbReference type="PRINTS" id="PR00038">
    <property type="entry name" value="HTHLUXR"/>
</dbReference>
<evidence type="ECO:0000313" key="4">
    <source>
        <dbReference type="Proteomes" id="UP000640052"/>
    </source>
</evidence>
<dbReference type="PROSITE" id="PS00622">
    <property type="entry name" value="HTH_LUXR_1"/>
    <property type="match status" value="1"/>
</dbReference>
<dbReference type="PANTHER" id="PTHR47691">
    <property type="entry name" value="REGULATOR-RELATED"/>
    <property type="match status" value="1"/>
</dbReference>
<proteinExistence type="predicted"/>
<comment type="caution">
    <text evidence="3">The sequence shown here is derived from an EMBL/GenBank/DDBJ whole genome shotgun (WGS) entry which is preliminary data.</text>
</comment>
<dbReference type="PRINTS" id="PR00364">
    <property type="entry name" value="DISEASERSIST"/>
</dbReference>
<dbReference type="InterPro" id="IPR000792">
    <property type="entry name" value="Tscrpt_reg_LuxR_C"/>
</dbReference>
<dbReference type="InterPro" id="IPR036388">
    <property type="entry name" value="WH-like_DNA-bd_sf"/>
</dbReference>
<dbReference type="InterPro" id="IPR058852">
    <property type="entry name" value="HTH_77"/>
</dbReference>
<feature type="region of interest" description="Disordered" evidence="1">
    <location>
        <begin position="1"/>
        <end position="21"/>
    </location>
</feature>
<dbReference type="GO" id="GO:0003677">
    <property type="term" value="F:DNA binding"/>
    <property type="evidence" value="ECO:0007669"/>
    <property type="project" value="InterPro"/>
</dbReference>
<dbReference type="GO" id="GO:0006355">
    <property type="term" value="P:regulation of DNA-templated transcription"/>
    <property type="evidence" value="ECO:0007669"/>
    <property type="project" value="InterPro"/>
</dbReference>
<organism evidence="3 4">
    <name type="scientific">Acrocarpospora phusangensis</name>
    <dbReference type="NCBI Taxonomy" id="1070424"/>
    <lineage>
        <taxon>Bacteria</taxon>
        <taxon>Bacillati</taxon>
        <taxon>Actinomycetota</taxon>
        <taxon>Actinomycetes</taxon>
        <taxon>Streptosporangiales</taxon>
        <taxon>Streptosporangiaceae</taxon>
        <taxon>Acrocarpospora</taxon>
    </lineage>
</organism>
<dbReference type="Pfam" id="PF20703">
    <property type="entry name" value="nSTAND1"/>
    <property type="match status" value="1"/>
</dbReference>
<dbReference type="Gene3D" id="1.25.40.10">
    <property type="entry name" value="Tetratricopeptide repeat domain"/>
    <property type="match status" value="1"/>
</dbReference>
<dbReference type="EMBL" id="BOOA01000048">
    <property type="protein sequence ID" value="GIH26976.1"/>
    <property type="molecule type" value="Genomic_DNA"/>
</dbReference>
<dbReference type="SMART" id="SM00421">
    <property type="entry name" value="HTH_LUXR"/>
    <property type="match status" value="1"/>
</dbReference>
<dbReference type="PROSITE" id="PS50043">
    <property type="entry name" value="HTH_LUXR_2"/>
    <property type="match status" value="1"/>
</dbReference>
<evidence type="ECO:0000259" key="2">
    <source>
        <dbReference type="PROSITE" id="PS50043"/>
    </source>
</evidence>
<dbReference type="PANTHER" id="PTHR47691:SF3">
    <property type="entry name" value="HTH-TYPE TRANSCRIPTIONAL REGULATOR RV0890C-RELATED"/>
    <property type="match status" value="1"/>
</dbReference>
<reference evidence="3" key="1">
    <citation type="submission" date="2021-01" db="EMBL/GenBank/DDBJ databases">
        <title>Whole genome shotgun sequence of Acrocarpospora phusangensis NBRC 108782.</title>
        <authorList>
            <person name="Komaki H."/>
            <person name="Tamura T."/>
        </authorList>
    </citation>
    <scope>NUCLEOTIDE SEQUENCE</scope>
    <source>
        <strain evidence="3">NBRC 108782</strain>
    </source>
</reference>
<dbReference type="Gene3D" id="3.40.50.300">
    <property type="entry name" value="P-loop containing nucleotide triphosphate hydrolases"/>
    <property type="match status" value="1"/>
</dbReference>
<keyword evidence="4" id="KW-1185">Reference proteome</keyword>
<dbReference type="InterPro" id="IPR019734">
    <property type="entry name" value="TPR_rpt"/>
</dbReference>
<dbReference type="InterPro" id="IPR027417">
    <property type="entry name" value="P-loop_NTPase"/>
</dbReference>
<evidence type="ECO:0000313" key="3">
    <source>
        <dbReference type="EMBL" id="GIH26976.1"/>
    </source>
</evidence>
<dbReference type="AlphaFoldDB" id="A0A919QFJ6"/>
<dbReference type="SMART" id="SM00028">
    <property type="entry name" value="TPR"/>
    <property type="match status" value="3"/>
</dbReference>
<dbReference type="CDD" id="cd06170">
    <property type="entry name" value="LuxR_C_like"/>
    <property type="match status" value="1"/>
</dbReference>
<dbReference type="SUPFAM" id="SSF46894">
    <property type="entry name" value="C-terminal effector domain of the bipartite response regulators"/>
    <property type="match status" value="1"/>
</dbReference>
<sequence>MTQTSNSPHSMTHPTTYPTTLSITQAGNLPLEPNAFVGREPDVAELVQLIMATRVVTLCGMGGIGKSRLALRVAAELAGDLPDGAWLVEFPEGTPPDEVVRRTAGILQVEGEQHRSLRDTVAEVLAGRTMLLLLDNCETVVEECARLVRRLTEACPEVRVLATSREPLRVPGETVWRVPPLTLPESAGPAEVRESEAGRLFLARAAAAAPGFALTEDNAEVVARLCRDLDGLPLALELAAGMTRVLSVPQIVARLGDRFHLLAAWDRTAPPRQRTLRATVDWSYRLLSEPQRLLLRRATAFRAGWTLDMAERVCPGDGLSPGDVLVQLTALVDKSLVVVDGELAGEARYRLLDTIRQYAAEQLHGSGEEQGVRRRHRDYFCHLGADWETATLGVPWPDLKRRVERLERLQGDLRAAVEWSIAVRDPEPMLQCLVELRWALIGAGRHQAEMIGWLDRLLELAAPTLSPALRGRAHILVANLAVNSGDLATAGPRASRGVELCRAGGHRGGEALGLMVLAVTDQDDPADAPEKRLDRAVTIGVEIGERLLEAEAHGFRAFLALGQNRIREAQRASERVVELTTELDNHLGMVIGLTGLAQAARKRGDLAAARRHFTRAMELLRGFDARQSLISCLAGLGTVALESGDLPEARRRFDEALRLGRDAGLRMETARRIASFAQLAAREGDLRHAVVLAAAAVAQRPSAGSRLESVLAPAREALGEATVAALWAEGLALPIDEAVTLALQECVRPPQPVVQPAALTPQSTLTAREQEIAGLIARGLSNRAIADELVISQATVARHVANILAKLGFASRTQVAAWIVGSDAVHTASETPDV</sequence>